<gene>
    <name evidence="2" type="ORF">NDU88_006035</name>
</gene>
<comment type="caution">
    <text evidence="2">The sequence shown here is derived from an EMBL/GenBank/DDBJ whole genome shotgun (WGS) entry which is preliminary data.</text>
</comment>
<evidence type="ECO:0000313" key="3">
    <source>
        <dbReference type="Proteomes" id="UP001066276"/>
    </source>
</evidence>
<protein>
    <submittedName>
        <fullName evidence="2">Uncharacterized protein</fullName>
    </submittedName>
</protein>
<accession>A0AAV7TVM8</accession>
<feature type="compositionally biased region" description="Low complexity" evidence="1">
    <location>
        <begin position="32"/>
        <end position="42"/>
    </location>
</feature>
<evidence type="ECO:0000313" key="2">
    <source>
        <dbReference type="EMBL" id="KAJ1180820.1"/>
    </source>
</evidence>
<feature type="region of interest" description="Disordered" evidence="1">
    <location>
        <begin position="1"/>
        <end position="62"/>
    </location>
</feature>
<keyword evidence="3" id="KW-1185">Reference proteome</keyword>
<sequence>MPTEPASTPRGLGEGDGPPPRGASSSRFLHGAPAPNFARSAPPSAPPGPHQEADRPPGRGFTLYCPRLSGGSLSMGLSPSQDTQQLYWVGGDMTLPHNTPALMA</sequence>
<proteinExistence type="predicted"/>
<name>A0AAV7TVM8_PLEWA</name>
<dbReference type="AlphaFoldDB" id="A0AAV7TVM8"/>
<reference evidence="2" key="1">
    <citation type="journal article" date="2022" name="bioRxiv">
        <title>Sequencing and chromosome-scale assembly of the giantPleurodeles waltlgenome.</title>
        <authorList>
            <person name="Brown T."/>
            <person name="Elewa A."/>
            <person name="Iarovenko S."/>
            <person name="Subramanian E."/>
            <person name="Araus A.J."/>
            <person name="Petzold A."/>
            <person name="Susuki M."/>
            <person name="Suzuki K.-i.T."/>
            <person name="Hayashi T."/>
            <person name="Toyoda A."/>
            <person name="Oliveira C."/>
            <person name="Osipova E."/>
            <person name="Leigh N.D."/>
            <person name="Simon A."/>
            <person name="Yun M.H."/>
        </authorList>
    </citation>
    <scope>NUCLEOTIDE SEQUENCE</scope>
    <source>
        <strain evidence="2">20211129_DDA</strain>
        <tissue evidence="2">Liver</tissue>
    </source>
</reference>
<organism evidence="2 3">
    <name type="scientific">Pleurodeles waltl</name>
    <name type="common">Iberian ribbed newt</name>
    <dbReference type="NCBI Taxonomy" id="8319"/>
    <lineage>
        <taxon>Eukaryota</taxon>
        <taxon>Metazoa</taxon>
        <taxon>Chordata</taxon>
        <taxon>Craniata</taxon>
        <taxon>Vertebrata</taxon>
        <taxon>Euteleostomi</taxon>
        <taxon>Amphibia</taxon>
        <taxon>Batrachia</taxon>
        <taxon>Caudata</taxon>
        <taxon>Salamandroidea</taxon>
        <taxon>Salamandridae</taxon>
        <taxon>Pleurodelinae</taxon>
        <taxon>Pleurodeles</taxon>
    </lineage>
</organism>
<dbReference type="Proteomes" id="UP001066276">
    <property type="component" value="Chromosome 3_2"/>
</dbReference>
<dbReference type="EMBL" id="JANPWB010000006">
    <property type="protein sequence ID" value="KAJ1180820.1"/>
    <property type="molecule type" value="Genomic_DNA"/>
</dbReference>
<evidence type="ECO:0000256" key="1">
    <source>
        <dbReference type="SAM" id="MobiDB-lite"/>
    </source>
</evidence>